<accession>A0A0N4XY06</accession>
<reference evidence="2 3" key="2">
    <citation type="submission" date="2018-11" db="EMBL/GenBank/DDBJ databases">
        <authorList>
            <consortium name="Pathogen Informatics"/>
        </authorList>
    </citation>
    <scope>NUCLEOTIDE SEQUENCE [LARGE SCALE GENOMIC DNA]</scope>
</reference>
<sequence length="83" mass="8565">MNAVLVASFLFSLLLIAQSSPLDGDADLSNLMLIRARRQFFPGMGMGGMGGGYGNSYGMSSSSQVGGYNTGYSGLGGLGFGRR</sequence>
<feature type="chain" id="PRO_5043125024" evidence="1">
    <location>
        <begin position="20"/>
        <end position="83"/>
    </location>
</feature>
<dbReference type="Proteomes" id="UP000271162">
    <property type="component" value="Unassembled WGS sequence"/>
</dbReference>
<organism evidence="4">
    <name type="scientific">Nippostrongylus brasiliensis</name>
    <name type="common">Rat hookworm</name>
    <dbReference type="NCBI Taxonomy" id="27835"/>
    <lineage>
        <taxon>Eukaryota</taxon>
        <taxon>Metazoa</taxon>
        <taxon>Ecdysozoa</taxon>
        <taxon>Nematoda</taxon>
        <taxon>Chromadorea</taxon>
        <taxon>Rhabditida</taxon>
        <taxon>Rhabditina</taxon>
        <taxon>Rhabditomorpha</taxon>
        <taxon>Strongyloidea</taxon>
        <taxon>Heligmosomidae</taxon>
        <taxon>Nippostrongylus</taxon>
    </lineage>
</organism>
<proteinExistence type="predicted"/>
<keyword evidence="1" id="KW-0732">Signal</keyword>
<gene>
    <name evidence="2" type="ORF">NBR_LOCUS7929</name>
</gene>
<feature type="signal peptide" evidence="1">
    <location>
        <begin position="1"/>
        <end position="19"/>
    </location>
</feature>
<dbReference type="AlphaFoldDB" id="A0A0N4XY06"/>
<evidence type="ECO:0000313" key="3">
    <source>
        <dbReference type="Proteomes" id="UP000271162"/>
    </source>
</evidence>
<evidence type="ECO:0000256" key="1">
    <source>
        <dbReference type="SAM" id="SignalP"/>
    </source>
</evidence>
<dbReference type="EMBL" id="UYSL01019942">
    <property type="protein sequence ID" value="VDL71518.1"/>
    <property type="molecule type" value="Genomic_DNA"/>
</dbReference>
<name>A0A0N4XY06_NIPBR</name>
<evidence type="ECO:0000313" key="2">
    <source>
        <dbReference type="EMBL" id="VDL71518.1"/>
    </source>
</evidence>
<evidence type="ECO:0000313" key="4">
    <source>
        <dbReference type="WBParaSite" id="NBR_0000792801-mRNA-1"/>
    </source>
</evidence>
<protein>
    <submittedName>
        <fullName evidence="2 4">Uncharacterized protein</fullName>
    </submittedName>
</protein>
<keyword evidence="3" id="KW-1185">Reference proteome</keyword>
<reference evidence="4" key="1">
    <citation type="submission" date="2017-02" db="UniProtKB">
        <authorList>
            <consortium name="WormBaseParasite"/>
        </authorList>
    </citation>
    <scope>IDENTIFICATION</scope>
</reference>
<dbReference type="WBParaSite" id="NBR_0000792801-mRNA-1">
    <property type="protein sequence ID" value="NBR_0000792801-mRNA-1"/>
    <property type="gene ID" value="NBR_0000792801"/>
</dbReference>